<accession>A0AAD3YDI1</accession>
<reference evidence="2" key="2">
    <citation type="submission" date="2023-06" db="EMBL/GenBank/DDBJ databases">
        <authorList>
            <person name="Kobayashi Y."/>
            <person name="Kayamori A."/>
            <person name="Aoki K."/>
            <person name="Shiwa Y."/>
            <person name="Fujita N."/>
            <person name="Sugita T."/>
            <person name="Iwasaki W."/>
            <person name="Tanaka N."/>
            <person name="Takashima M."/>
        </authorList>
    </citation>
    <scope>NUCLEOTIDE SEQUENCE</scope>
    <source>
        <strain evidence="2">HIS016</strain>
    </source>
</reference>
<gene>
    <name evidence="2" type="ORF">CspeluHIS016_0502250</name>
</gene>
<keyword evidence="1" id="KW-0732">Signal</keyword>
<dbReference type="AlphaFoldDB" id="A0AAD3YDI1"/>
<evidence type="ECO:0000313" key="2">
    <source>
        <dbReference type="EMBL" id="GMK58193.1"/>
    </source>
</evidence>
<protein>
    <submittedName>
        <fullName evidence="2">Uncharacterized protein</fullName>
    </submittedName>
</protein>
<evidence type="ECO:0000313" key="3">
    <source>
        <dbReference type="Proteomes" id="UP001222932"/>
    </source>
</evidence>
<comment type="caution">
    <text evidence="2">The sequence shown here is derived from an EMBL/GenBank/DDBJ whole genome shotgun (WGS) entry which is preliminary data.</text>
</comment>
<organism evidence="2 3">
    <name type="scientific">Cutaneotrichosporon spelunceum</name>
    <dbReference type="NCBI Taxonomy" id="1672016"/>
    <lineage>
        <taxon>Eukaryota</taxon>
        <taxon>Fungi</taxon>
        <taxon>Dikarya</taxon>
        <taxon>Basidiomycota</taxon>
        <taxon>Agaricomycotina</taxon>
        <taxon>Tremellomycetes</taxon>
        <taxon>Trichosporonales</taxon>
        <taxon>Trichosporonaceae</taxon>
        <taxon>Cutaneotrichosporon</taxon>
    </lineage>
</organism>
<dbReference type="Proteomes" id="UP001222932">
    <property type="component" value="Unassembled WGS sequence"/>
</dbReference>
<dbReference type="EMBL" id="BTCM01000005">
    <property type="protein sequence ID" value="GMK58193.1"/>
    <property type="molecule type" value="Genomic_DNA"/>
</dbReference>
<evidence type="ECO:0000256" key="1">
    <source>
        <dbReference type="SAM" id="SignalP"/>
    </source>
</evidence>
<proteinExistence type="predicted"/>
<feature type="signal peptide" evidence="1">
    <location>
        <begin position="1"/>
        <end position="22"/>
    </location>
</feature>
<sequence>MRLSSLVPVLLCTALCPLKSSAHQDAAETQSSAGISRLVNNVWQTVINGGSKPVDLAARAKSDAEAGMARITDDNYDTIFSQSRPDDLWVVAVHGREEDVMSHAYLETHANASSLLKTNVSLTDKAERIKFGRLDWMTDWVLSTRWVMTKPPYVVFITDSGKTLRFASPPRLPANGTLLYTVLTEGYWTNLPPWNGSLSPGGDLAYLVEAYISTHQYLAQYTAHAPKWIWLALPILTTAIGQQIMAWLHSGDDGAQRQRYVASKGAGAAPEKPKAQ</sequence>
<reference evidence="2" key="1">
    <citation type="journal article" date="2023" name="BMC Genomics">
        <title>Chromosome-level genome assemblies of Cutaneotrichosporon spp. (Trichosporonales, Basidiomycota) reveal imbalanced evolution between nucleotide sequences and chromosome synteny.</title>
        <authorList>
            <person name="Kobayashi Y."/>
            <person name="Kayamori A."/>
            <person name="Aoki K."/>
            <person name="Shiwa Y."/>
            <person name="Matsutani M."/>
            <person name="Fujita N."/>
            <person name="Sugita T."/>
            <person name="Iwasaki W."/>
            <person name="Tanaka N."/>
            <person name="Takashima M."/>
        </authorList>
    </citation>
    <scope>NUCLEOTIDE SEQUENCE</scope>
    <source>
        <strain evidence="2">HIS016</strain>
    </source>
</reference>
<feature type="chain" id="PRO_5042068811" evidence="1">
    <location>
        <begin position="23"/>
        <end position="276"/>
    </location>
</feature>
<keyword evidence="3" id="KW-1185">Reference proteome</keyword>
<name>A0AAD3YDI1_9TREE</name>